<dbReference type="EMBL" id="JASBQV010000001">
    <property type="protein sequence ID" value="MDI3233669.1"/>
    <property type="molecule type" value="Genomic_DNA"/>
</dbReference>
<keyword evidence="1" id="KW-0732">Signal</keyword>
<accession>A0ABT6R090</accession>
<feature type="signal peptide" evidence="1">
    <location>
        <begin position="1"/>
        <end position="24"/>
    </location>
</feature>
<dbReference type="Proteomes" id="UP001243286">
    <property type="component" value="Unassembled WGS sequence"/>
</dbReference>
<name>A0ABT6R090_9BACL</name>
<organism evidence="2 3">
    <name type="scientific">Exiguobacterium antarcticum</name>
    <dbReference type="NCBI Taxonomy" id="132920"/>
    <lineage>
        <taxon>Bacteria</taxon>
        <taxon>Bacillati</taxon>
        <taxon>Bacillota</taxon>
        <taxon>Bacilli</taxon>
        <taxon>Bacillales</taxon>
        <taxon>Bacillales Family XII. Incertae Sedis</taxon>
        <taxon>Exiguobacterium</taxon>
    </lineage>
</organism>
<dbReference type="RefSeq" id="WP_014971283.1">
    <property type="nucleotide sequence ID" value="NZ_JASBQV010000001.1"/>
</dbReference>
<feature type="chain" id="PRO_5047492066" evidence="1">
    <location>
        <begin position="25"/>
        <end position="169"/>
    </location>
</feature>
<gene>
    <name evidence="2" type="ORF">QK289_01525</name>
</gene>
<comment type="caution">
    <text evidence="2">The sequence shown here is derived from an EMBL/GenBank/DDBJ whole genome shotgun (WGS) entry which is preliminary data.</text>
</comment>
<evidence type="ECO:0000313" key="2">
    <source>
        <dbReference type="EMBL" id="MDI3233669.1"/>
    </source>
</evidence>
<sequence>MKQFLGLILTAALTMSLVSGPSYNESVEAAKPTDIDWLKQIKTSASKATSTDNKVKLEQTTLAQVHNAYKGEKNSTWCQSGKGLVTPNKAIHYCSTFGVPDRKAKVSAIVYNPKVLSRTVSVKEVKKAYPTAKLDQAFNLMTVSTKQVNIYLNLNSERTQVMSILVKYN</sequence>
<evidence type="ECO:0000256" key="1">
    <source>
        <dbReference type="SAM" id="SignalP"/>
    </source>
</evidence>
<reference evidence="2 3" key="1">
    <citation type="submission" date="2023-04" db="EMBL/GenBank/DDBJ databases">
        <title>Antarctic isolates genomes.</title>
        <authorList>
            <person name="Dimov S.G."/>
        </authorList>
    </citation>
    <scope>NUCLEOTIDE SEQUENCE [LARGE SCALE GENOMIC DNA]</scope>
    <source>
        <strain evidence="2 3">AL19</strain>
    </source>
</reference>
<evidence type="ECO:0000313" key="3">
    <source>
        <dbReference type="Proteomes" id="UP001243286"/>
    </source>
</evidence>
<protein>
    <submittedName>
        <fullName evidence="2">Uncharacterized protein</fullName>
    </submittedName>
</protein>
<keyword evidence="3" id="KW-1185">Reference proteome</keyword>
<proteinExistence type="predicted"/>